<evidence type="ECO:0000313" key="2">
    <source>
        <dbReference type="EMBL" id="RKK03581.1"/>
    </source>
</evidence>
<dbReference type="InParanoid" id="A0A3A9JDW6"/>
<reference evidence="2 5" key="1">
    <citation type="submission" date="2018-09" db="EMBL/GenBank/DDBJ databases">
        <title>Roseomonas sp. nov., isolated from feces of Tibetan antelopes in the Qinghai-Tibet plateau, China.</title>
        <authorList>
            <person name="Tian Z."/>
        </authorList>
    </citation>
    <scope>NUCLEOTIDE SEQUENCE [LARGE SCALE GENOMIC DNA]</scope>
    <source>
        <strain evidence="3 4">Z23</strain>
        <strain evidence="2 5">Z24</strain>
    </source>
</reference>
<keyword evidence="4" id="KW-1185">Reference proteome</keyword>
<proteinExistence type="predicted"/>
<dbReference type="EMBL" id="RAQU01000079">
    <property type="protein sequence ID" value="RKK03581.1"/>
    <property type="molecule type" value="Genomic_DNA"/>
</dbReference>
<dbReference type="EMBL" id="RFLX01000001">
    <property type="protein sequence ID" value="RMI27120.1"/>
    <property type="molecule type" value="Genomic_DNA"/>
</dbReference>
<dbReference type="Proteomes" id="UP000278036">
    <property type="component" value="Unassembled WGS sequence"/>
</dbReference>
<keyword evidence="1" id="KW-0812">Transmembrane</keyword>
<feature type="transmembrane region" description="Helical" evidence="1">
    <location>
        <begin position="18"/>
        <end position="37"/>
    </location>
</feature>
<evidence type="ECO:0000313" key="4">
    <source>
        <dbReference type="Proteomes" id="UP000274097"/>
    </source>
</evidence>
<dbReference type="Proteomes" id="UP000274097">
    <property type="component" value="Unassembled WGS sequence"/>
</dbReference>
<gene>
    <name evidence="2" type="ORF">D6Z83_13810</name>
    <name evidence="3" type="ORF">EBE87_01730</name>
</gene>
<keyword evidence="1" id="KW-0472">Membrane</keyword>
<feature type="transmembrane region" description="Helical" evidence="1">
    <location>
        <begin position="84"/>
        <end position="108"/>
    </location>
</feature>
<keyword evidence="1" id="KW-1133">Transmembrane helix</keyword>
<name>A0A3A9JDW6_9PROT</name>
<evidence type="ECO:0000313" key="3">
    <source>
        <dbReference type="EMBL" id="RMI27120.1"/>
    </source>
</evidence>
<evidence type="ECO:0000256" key="1">
    <source>
        <dbReference type="SAM" id="Phobius"/>
    </source>
</evidence>
<comment type="caution">
    <text evidence="2">The sequence shown here is derived from an EMBL/GenBank/DDBJ whole genome shotgun (WGS) entry which is preliminary data.</text>
</comment>
<accession>A0A3A9JDW6</accession>
<evidence type="ECO:0000313" key="5">
    <source>
        <dbReference type="Proteomes" id="UP000278036"/>
    </source>
</evidence>
<feature type="transmembrane region" description="Helical" evidence="1">
    <location>
        <begin position="57"/>
        <end position="77"/>
    </location>
</feature>
<dbReference type="AlphaFoldDB" id="A0A3A9JDW6"/>
<sequence length="122" mass="13178">MGQGRDEVEEDEPVVTRAIYLLLLLGIIAQGLMMYGFQHDLAAFRRDDAGGISWTGVLVSFAPMALAASGAAAAWTLHRRRSWWAWPIVIGPLLVLMLGFCAGAYFVAYPLPLLGGYGGLPL</sequence>
<protein>
    <submittedName>
        <fullName evidence="2">Uncharacterized protein</fullName>
    </submittedName>
</protein>
<organism evidence="2 5">
    <name type="scientific">Teichococcus wenyumeiae</name>
    <dbReference type="NCBI Taxonomy" id="2478470"/>
    <lineage>
        <taxon>Bacteria</taxon>
        <taxon>Pseudomonadati</taxon>
        <taxon>Pseudomonadota</taxon>
        <taxon>Alphaproteobacteria</taxon>
        <taxon>Acetobacterales</taxon>
        <taxon>Roseomonadaceae</taxon>
        <taxon>Roseomonas</taxon>
    </lineage>
</organism>